<dbReference type="SUPFAM" id="SSF55136">
    <property type="entry name" value="Probable bacterial effector-binding domain"/>
    <property type="match status" value="1"/>
</dbReference>
<proteinExistence type="predicted"/>
<reference evidence="2 3" key="1">
    <citation type="submission" date="2024-08" db="EMBL/GenBank/DDBJ databases">
        <title>Two novel Cytobacillus novel species.</title>
        <authorList>
            <person name="Liu G."/>
        </authorList>
    </citation>
    <scope>NUCLEOTIDE SEQUENCE [LARGE SCALE GENOMIC DNA]</scope>
    <source>
        <strain evidence="2 3">FJAT-53684</strain>
    </source>
</reference>
<protein>
    <submittedName>
        <fullName evidence="2">GyrI-like domain-containing protein</fullName>
    </submittedName>
</protein>
<evidence type="ECO:0000259" key="1">
    <source>
        <dbReference type="Pfam" id="PF06445"/>
    </source>
</evidence>
<comment type="caution">
    <text evidence="2">The sequence shown here is derived from an EMBL/GenBank/DDBJ whole genome shotgun (WGS) entry which is preliminary data.</text>
</comment>
<evidence type="ECO:0000313" key="3">
    <source>
        <dbReference type="Proteomes" id="UP001601058"/>
    </source>
</evidence>
<dbReference type="Gene3D" id="3.20.80.10">
    <property type="entry name" value="Regulatory factor, effector binding domain"/>
    <property type="match status" value="1"/>
</dbReference>
<accession>A0ABW6JUJ5</accession>
<organism evidence="2 3">
    <name type="scientific">Cytobacillus mangrovibacter</name>
    <dbReference type="NCBI Taxonomy" id="3299024"/>
    <lineage>
        <taxon>Bacteria</taxon>
        <taxon>Bacillati</taxon>
        <taxon>Bacillota</taxon>
        <taxon>Bacilli</taxon>
        <taxon>Bacillales</taxon>
        <taxon>Bacillaceae</taxon>
        <taxon>Cytobacillus</taxon>
    </lineage>
</organism>
<evidence type="ECO:0000313" key="2">
    <source>
        <dbReference type="EMBL" id="MFE8695546.1"/>
    </source>
</evidence>
<feature type="domain" description="GyrI-like small molecule binding" evidence="1">
    <location>
        <begin position="10"/>
        <end position="146"/>
    </location>
</feature>
<dbReference type="RefSeq" id="WP_389215852.1">
    <property type="nucleotide sequence ID" value="NZ_JBIACJ010000002.1"/>
</dbReference>
<keyword evidence="3" id="KW-1185">Reference proteome</keyword>
<sequence length="148" mass="17008">MDCRKVKKIFRVVGLKGSGAYANFGTEVPKLAQHFLTRLGEVENHSGTEIALFEPKRDTTQQEGNYYVGIIVHEVLKEVPLAMHYFETSQAYVTTRGKMINLVNLHNHLLKWTADQGYKRDLASYIVETYHPMENGEEEVEIYLPIHL</sequence>
<gene>
    <name evidence="2" type="ORF">ACFYKT_04135</name>
</gene>
<dbReference type="EMBL" id="JBIACJ010000002">
    <property type="protein sequence ID" value="MFE8695546.1"/>
    <property type="molecule type" value="Genomic_DNA"/>
</dbReference>
<name>A0ABW6JUJ5_9BACI</name>
<dbReference type="Proteomes" id="UP001601058">
    <property type="component" value="Unassembled WGS sequence"/>
</dbReference>
<dbReference type="Pfam" id="PF06445">
    <property type="entry name" value="GyrI-like"/>
    <property type="match status" value="1"/>
</dbReference>
<dbReference type="InterPro" id="IPR029442">
    <property type="entry name" value="GyrI-like"/>
</dbReference>
<dbReference type="InterPro" id="IPR011256">
    <property type="entry name" value="Reg_factor_effector_dom_sf"/>
</dbReference>